<feature type="transmembrane region" description="Helical" evidence="10">
    <location>
        <begin position="317"/>
        <end position="339"/>
    </location>
</feature>
<keyword evidence="3" id="KW-1003">Cell membrane</keyword>
<evidence type="ECO:0000256" key="7">
    <source>
        <dbReference type="ARBA" id="ARBA00023065"/>
    </source>
</evidence>
<dbReference type="Gene3D" id="2.60.120.10">
    <property type="entry name" value="Jelly Rolls"/>
    <property type="match status" value="1"/>
</dbReference>
<dbReference type="InterPro" id="IPR018422">
    <property type="entry name" value="Cation/H_exchanger_CPA1"/>
</dbReference>
<evidence type="ECO:0000313" key="13">
    <source>
        <dbReference type="Proteomes" id="UP000679284"/>
    </source>
</evidence>
<feature type="transmembrane region" description="Helical" evidence="10">
    <location>
        <begin position="6"/>
        <end position="24"/>
    </location>
</feature>
<keyword evidence="5 10" id="KW-1133">Transmembrane helix</keyword>
<feature type="domain" description="Cyclic nucleotide-binding" evidence="11">
    <location>
        <begin position="705"/>
        <end position="819"/>
    </location>
</feature>
<sequence length="833" mass="91433">MDITLLVGITAILFLVISISEPLAARLRLPYSVVLAVVGAALGTLALGLQTTDAGLGPELREALALPIKSSVFLVVFLPTLLFEVSLGLNVRRMVDDWVPILVMAVLAVLAATLVIGFALHPFSSMPLVGCLLLGAIVSTTDPSAVVSIFRNVAAPQRLMRIVEGESLLNDAAAIALFGFFLTYVMAGVPNPTLLSGFGTFPWLLGGGLLVGLVLGRIAVEGMRVMPGHPLAQISVSVALPYITFIAAEEMGVSGVVAVVGAGLLLNIAGPSRLAPATWAQLRELWGLLAHWAGALIFVLAALLIPRLLTDVRPHDLFLILVVAAAAFASRALILWGVIPALRAVKLSPRVEPAYRAAILWGGLRGAVTLALALAVTENALVPGNIKREIGILATGYVLFTLFVQGTTLRRVIRRLGLARLSPLDLALSNQVIAVALQNVREEVADSVREHELSRDIVRSEAKRFGQRLENAVQRAEQTNEISDRERITLGLVALAVREREEILDSFREQLITTRLVERMLSDAEYLIERTRQQGRDGYRAASRRSITAGPVARAAVIVHNRLGLSGPLANLVADRFDILLNQRTILRHLHLYIDQKVRRLYGRRVSDLLHELLKRREEEAERALESLHLQYPSYTEEMERRYIRRAALRMEERQYKALLDDGLIGPELHATLCGAIARERTKSLTRPRLDLAVHKDELIRQFPLFSGMDEDQRRALAKAMYTFYAQPGEILVRRGETARRVFFIASGAVENDIAGEKRRLGRGEMFGQLSMLMRKTRAAQVTSIAYSTLLALDEARFRDLLARNRELQQAVVDSARARGVQLDLDLLPAAGG</sequence>
<evidence type="ECO:0000256" key="9">
    <source>
        <dbReference type="ARBA" id="ARBA00023201"/>
    </source>
</evidence>
<keyword evidence="7" id="KW-0406">Ion transport</keyword>
<dbReference type="GO" id="GO:0098719">
    <property type="term" value="P:sodium ion import across plasma membrane"/>
    <property type="evidence" value="ECO:0007669"/>
    <property type="project" value="TreeGrafter"/>
</dbReference>
<dbReference type="InterPro" id="IPR014710">
    <property type="entry name" value="RmlC-like_jellyroll"/>
</dbReference>
<proteinExistence type="predicted"/>
<dbReference type="GO" id="GO:0015385">
    <property type="term" value="F:sodium:proton antiporter activity"/>
    <property type="evidence" value="ECO:0007669"/>
    <property type="project" value="InterPro"/>
</dbReference>
<comment type="subcellular location">
    <subcellularLocation>
        <location evidence="1">Cell membrane</location>
        <topology evidence="1">Multi-pass membrane protein</topology>
    </subcellularLocation>
</comment>
<dbReference type="SMART" id="SM00100">
    <property type="entry name" value="cNMP"/>
    <property type="match status" value="1"/>
</dbReference>
<dbReference type="InterPro" id="IPR006153">
    <property type="entry name" value="Cation/H_exchanger_TM"/>
</dbReference>
<organism evidence="12 13">
    <name type="scientific">Falsirhodobacter algicola</name>
    <dbReference type="NCBI Taxonomy" id="2692330"/>
    <lineage>
        <taxon>Bacteria</taxon>
        <taxon>Pseudomonadati</taxon>
        <taxon>Pseudomonadota</taxon>
        <taxon>Alphaproteobacteria</taxon>
        <taxon>Rhodobacterales</taxon>
        <taxon>Paracoccaceae</taxon>
        <taxon>Falsirhodobacter</taxon>
    </lineage>
</organism>
<name>A0A8J8MQW1_9RHOB</name>
<dbReference type="PANTHER" id="PTHR10110:SF86">
    <property type="entry name" value="SODIUM_HYDROGEN EXCHANGER 7"/>
    <property type="match status" value="1"/>
</dbReference>
<keyword evidence="13" id="KW-1185">Reference proteome</keyword>
<evidence type="ECO:0000313" key="12">
    <source>
        <dbReference type="EMBL" id="QUS34789.1"/>
    </source>
</evidence>
<dbReference type="PROSITE" id="PS00888">
    <property type="entry name" value="CNMP_BINDING_1"/>
    <property type="match status" value="1"/>
</dbReference>
<dbReference type="SUPFAM" id="SSF51206">
    <property type="entry name" value="cAMP-binding domain-like"/>
    <property type="match status" value="1"/>
</dbReference>
<accession>A0A8J8MQW1</accession>
<reference evidence="12" key="1">
    <citation type="submission" date="2020-01" db="EMBL/GenBank/DDBJ databases">
        <authorList>
            <person name="Yang Y."/>
            <person name="Kwon Y.M."/>
        </authorList>
    </citation>
    <scope>NUCLEOTIDE SEQUENCE</scope>
    <source>
        <strain evidence="12">PG104</strain>
    </source>
</reference>
<dbReference type="PANTHER" id="PTHR10110">
    <property type="entry name" value="SODIUM/HYDROGEN EXCHANGER"/>
    <property type="match status" value="1"/>
</dbReference>
<evidence type="ECO:0000256" key="10">
    <source>
        <dbReference type="SAM" id="Phobius"/>
    </source>
</evidence>
<feature type="transmembrane region" description="Helical" evidence="10">
    <location>
        <begin position="285"/>
        <end position="305"/>
    </location>
</feature>
<gene>
    <name evidence="12" type="ORF">GR316_00005</name>
</gene>
<protein>
    <submittedName>
        <fullName evidence="12">Cyclic nucleotide-binding domain-containing protein</fullName>
    </submittedName>
</protein>
<feature type="transmembrane region" description="Helical" evidence="10">
    <location>
        <begin position="168"/>
        <end position="189"/>
    </location>
</feature>
<dbReference type="Pfam" id="PF00999">
    <property type="entry name" value="Na_H_Exchanger"/>
    <property type="match status" value="1"/>
</dbReference>
<dbReference type="GO" id="GO:0005886">
    <property type="term" value="C:plasma membrane"/>
    <property type="evidence" value="ECO:0007669"/>
    <property type="project" value="UniProtKB-SubCell"/>
</dbReference>
<evidence type="ECO:0000256" key="3">
    <source>
        <dbReference type="ARBA" id="ARBA00022475"/>
    </source>
</evidence>
<feature type="transmembrane region" description="Helical" evidence="10">
    <location>
        <begin position="359"/>
        <end position="377"/>
    </location>
</feature>
<evidence type="ECO:0000259" key="11">
    <source>
        <dbReference type="PROSITE" id="PS50042"/>
    </source>
</evidence>
<feature type="transmembrane region" description="Helical" evidence="10">
    <location>
        <begin position="31"/>
        <end position="51"/>
    </location>
</feature>
<dbReference type="AlphaFoldDB" id="A0A8J8MQW1"/>
<feature type="transmembrane region" description="Helical" evidence="10">
    <location>
        <begin position="126"/>
        <end position="147"/>
    </location>
</feature>
<keyword evidence="6" id="KW-0915">Sodium</keyword>
<dbReference type="EMBL" id="CP047289">
    <property type="protein sequence ID" value="QUS34789.1"/>
    <property type="molecule type" value="Genomic_DNA"/>
</dbReference>
<feature type="transmembrane region" description="Helical" evidence="10">
    <location>
        <begin position="71"/>
        <end position="91"/>
    </location>
</feature>
<dbReference type="GO" id="GO:0015386">
    <property type="term" value="F:potassium:proton antiporter activity"/>
    <property type="evidence" value="ECO:0007669"/>
    <property type="project" value="TreeGrafter"/>
</dbReference>
<feature type="transmembrane region" description="Helical" evidence="10">
    <location>
        <begin position="389"/>
        <end position="406"/>
    </location>
</feature>
<evidence type="ECO:0000256" key="2">
    <source>
        <dbReference type="ARBA" id="ARBA00022448"/>
    </source>
</evidence>
<feature type="transmembrane region" description="Helical" evidence="10">
    <location>
        <begin position="98"/>
        <end position="120"/>
    </location>
</feature>
<evidence type="ECO:0000256" key="8">
    <source>
        <dbReference type="ARBA" id="ARBA00023136"/>
    </source>
</evidence>
<dbReference type="Gene3D" id="6.10.140.1330">
    <property type="match status" value="1"/>
</dbReference>
<dbReference type="KEGG" id="fap:GR316_00005"/>
<dbReference type="GO" id="GO:0051453">
    <property type="term" value="P:regulation of intracellular pH"/>
    <property type="evidence" value="ECO:0007669"/>
    <property type="project" value="TreeGrafter"/>
</dbReference>
<feature type="transmembrane region" description="Helical" evidence="10">
    <location>
        <begin position="240"/>
        <end position="265"/>
    </location>
</feature>
<dbReference type="Proteomes" id="UP000679284">
    <property type="component" value="Chromosome"/>
</dbReference>
<keyword evidence="4 10" id="KW-0812">Transmembrane</keyword>
<dbReference type="PROSITE" id="PS50042">
    <property type="entry name" value="CNMP_BINDING_3"/>
    <property type="match status" value="1"/>
</dbReference>
<evidence type="ECO:0000256" key="1">
    <source>
        <dbReference type="ARBA" id="ARBA00004651"/>
    </source>
</evidence>
<keyword evidence="9" id="KW-0739">Sodium transport</keyword>
<evidence type="ECO:0000256" key="5">
    <source>
        <dbReference type="ARBA" id="ARBA00022989"/>
    </source>
</evidence>
<dbReference type="InterPro" id="IPR018488">
    <property type="entry name" value="cNMP-bd_CS"/>
</dbReference>
<keyword evidence="8 10" id="KW-0472">Membrane</keyword>
<dbReference type="InterPro" id="IPR000595">
    <property type="entry name" value="cNMP-bd_dom"/>
</dbReference>
<dbReference type="InterPro" id="IPR018490">
    <property type="entry name" value="cNMP-bd_dom_sf"/>
</dbReference>
<evidence type="ECO:0000256" key="6">
    <source>
        <dbReference type="ARBA" id="ARBA00023053"/>
    </source>
</evidence>
<feature type="transmembrane region" description="Helical" evidence="10">
    <location>
        <begin position="201"/>
        <end position="220"/>
    </location>
</feature>
<dbReference type="CDD" id="cd00038">
    <property type="entry name" value="CAP_ED"/>
    <property type="match status" value="1"/>
</dbReference>
<evidence type="ECO:0000256" key="4">
    <source>
        <dbReference type="ARBA" id="ARBA00022692"/>
    </source>
</evidence>
<dbReference type="Pfam" id="PF00027">
    <property type="entry name" value="cNMP_binding"/>
    <property type="match status" value="1"/>
</dbReference>
<keyword evidence="2" id="KW-0813">Transport</keyword>